<dbReference type="InterPro" id="IPR036633">
    <property type="entry name" value="Prn/Lys/Arg_de-COase_C_sf"/>
</dbReference>
<comment type="cofactor">
    <cofactor evidence="1">
        <name>pyridoxal 5'-phosphate</name>
        <dbReference type="ChEBI" id="CHEBI:597326"/>
    </cofactor>
</comment>
<keyword evidence="3" id="KW-0210">Decarboxylase</keyword>
<dbReference type="InterPro" id="IPR052357">
    <property type="entry name" value="Orn_Lys_Arg_decarboxylase-I"/>
</dbReference>
<dbReference type="PANTHER" id="PTHR43277:SF4">
    <property type="entry name" value="ARGININE DECARBOXYLASE"/>
    <property type="match status" value="1"/>
</dbReference>
<evidence type="ECO:0000259" key="6">
    <source>
        <dbReference type="Pfam" id="PF01276"/>
    </source>
</evidence>
<evidence type="ECO:0000256" key="1">
    <source>
        <dbReference type="ARBA" id="ARBA00001933"/>
    </source>
</evidence>
<dbReference type="InterPro" id="IPR008286">
    <property type="entry name" value="Prn/Lys/Arg_de-COase_C"/>
</dbReference>
<dbReference type="EC" id="4.1.1.19" evidence="8"/>
<dbReference type="EMBL" id="CYZN01000013">
    <property type="protein sequence ID" value="CUO22795.1"/>
    <property type="molecule type" value="Genomic_DNA"/>
</dbReference>
<feature type="domain" description="Orn/Lys/Arg decarboxylases family 1 pyridoxal-P attachment site" evidence="6">
    <location>
        <begin position="4"/>
        <end position="311"/>
    </location>
</feature>
<sequence length="488" mass="55051">MERLYKKLESYGQSDYYPFHMPGHKRNRASSADDFLFERDITEISGFDNLHHAEGILKEAQEYAAQIYGTKKCFFSVNGSTAALLAAVSASVNKGGKILVARNCHKAVYHALYLRELQPVYIYPHEDQRLGINGGISPERVERYLEENTDVQAFLLTSPTYDGVVSDIKTIAEVVHRHKIPLIVDEAHGAHLHYSKYFPVSAADLGADIVIQSFHKTLPSMTQTAVLHICSDMADVEKIKRFMGIYQTSSPSYILMASMDACMDKLRKDGQQMFREFTFNLEKARQRLSKCEKIKLIEGSMIEGSGIYDFDRSKLLFSTVGTSVNGRLLHQILRDRYHIEMEMAAEKYVLGIAAVGDTEEGFERLCTAIEEIDAEIQQTDESEESQYHTSHARMTQLMTISQAVDAQQRRYSLKESVGKVSAEFAYLYPPGIPIIVPGEQITGQFVRNVRRYMEQGLEVQGLSDTSAETICVAARNEIGQEEYSPAKE</sequence>
<dbReference type="InterPro" id="IPR015424">
    <property type="entry name" value="PyrdxlP-dep_Trfase"/>
</dbReference>
<evidence type="ECO:0000259" key="7">
    <source>
        <dbReference type="Pfam" id="PF03711"/>
    </source>
</evidence>
<comment type="similarity">
    <text evidence="2">Belongs to the Orn/Lys/Arg decarboxylase class-I family.</text>
</comment>
<evidence type="ECO:0000256" key="4">
    <source>
        <dbReference type="ARBA" id="ARBA00022898"/>
    </source>
</evidence>
<dbReference type="InterPro" id="IPR000310">
    <property type="entry name" value="Orn/Lys/Arg_deCO2ase_major_dom"/>
</dbReference>
<keyword evidence="5 8" id="KW-0456">Lyase</keyword>
<dbReference type="PANTHER" id="PTHR43277">
    <property type="entry name" value="ARGININE DECARBOXYLASE"/>
    <property type="match status" value="1"/>
</dbReference>
<gene>
    <name evidence="8" type="primary">speA_2</name>
    <name evidence="8" type="ORF">ERS852478_02205</name>
</gene>
<evidence type="ECO:0000256" key="2">
    <source>
        <dbReference type="ARBA" id="ARBA00010671"/>
    </source>
</evidence>
<evidence type="ECO:0000256" key="3">
    <source>
        <dbReference type="ARBA" id="ARBA00022793"/>
    </source>
</evidence>
<dbReference type="eggNOG" id="COG1982">
    <property type="taxonomic scope" value="Bacteria"/>
</dbReference>
<evidence type="ECO:0000313" key="9">
    <source>
        <dbReference type="Proteomes" id="UP000095431"/>
    </source>
</evidence>
<dbReference type="Pfam" id="PF03711">
    <property type="entry name" value="OKR_DC_1_C"/>
    <property type="match status" value="1"/>
</dbReference>
<evidence type="ECO:0000313" key="8">
    <source>
        <dbReference type="EMBL" id="CUO22795.1"/>
    </source>
</evidence>
<dbReference type="Gene3D" id="3.90.105.10">
    <property type="entry name" value="Molybdopterin biosynthesis moea protein, domain 2"/>
    <property type="match status" value="1"/>
</dbReference>
<name>A0A174DFH4_9FIRM</name>
<dbReference type="SUPFAM" id="SSF55904">
    <property type="entry name" value="Ornithine decarboxylase C-terminal domain"/>
    <property type="match status" value="1"/>
</dbReference>
<dbReference type="InterPro" id="IPR015421">
    <property type="entry name" value="PyrdxlP-dep_Trfase_major"/>
</dbReference>
<dbReference type="Pfam" id="PF01276">
    <property type="entry name" value="OKR_DC_1"/>
    <property type="match status" value="1"/>
</dbReference>
<proteinExistence type="inferred from homology"/>
<dbReference type="Gene3D" id="3.40.640.10">
    <property type="entry name" value="Type I PLP-dependent aspartate aminotransferase-like (Major domain)"/>
    <property type="match status" value="1"/>
</dbReference>
<dbReference type="RefSeq" id="WP_055200610.1">
    <property type="nucleotide sequence ID" value="NZ_BTHH01000017.1"/>
</dbReference>
<reference evidence="8 9" key="1">
    <citation type="submission" date="2015-09" db="EMBL/GenBank/DDBJ databases">
        <authorList>
            <consortium name="Pathogen Informatics"/>
        </authorList>
    </citation>
    <scope>NUCLEOTIDE SEQUENCE [LARGE SCALE GENOMIC DNA]</scope>
    <source>
        <strain evidence="8 9">2789STDY5834863</strain>
    </source>
</reference>
<keyword evidence="4" id="KW-0663">Pyridoxal phosphate</keyword>
<evidence type="ECO:0000256" key="5">
    <source>
        <dbReference type="ARBA" id="ARBA00023239"/>
    </source>
</evidence>
<dbReference type="Proteomes" id="UP000095431">
    <property type="component" value="Unassembled WGS sequence"/>
</dbReference>
<dbReference type="AlphaFoldDB" id="A0A174DFH4"/>
<organism evidence="8 9">
    <name type="scientific">Blautia wexlerae</name>
    <dbReference type="NCBI Taxonomy" id="418240"/>
    <lineage>
        <taxon>Bacteria</taxon>
        <taxon>Bacillati</taxon>
        <taxon>Bacillota</taxon>
        <taxon>Clostridia</taxon>
        <taxon>Lachnospirales</taxon>
        <taxon>Lachnospiraceae</taxon>
        <taxon>Blautia</taxon>
    </lineage>
</organism>
<dbReference type="GO" id="GO:0008792">
    <property type="term" value="F:arginine decarboxylase activity"/>
    <property type="evidence" value="ECO:0007669"/>
    <property type="project" value="UniProtKB-EC"/>
</dbReference>
<protein>
    <submittedName>
        <fullName evidence="8">Arginine decarboxylase</fullName>
        <ecNumber evidence="8">4.1.1.19</ecNumber>
    </submittedName>
</protein>
<accession>A0A174DFH4</accession>
<dbReference type="SUPFAM" id="SSF53383">
    <property type="entry name" value="PLP-dependent transferases"/>
    <property type="match status" value="1"/>
</dbReference>
<feature type="domain" description="Orn/Lys/Arg decarboxylase C-terminal" evidence="7">
    <location>
        <begin position="361"/>
        <end position="453"/>
    </location>
</feature>